<reference evidence="15 16" key="1">
    <citation type="submission" date="2024-02" db="EMBL/GenBank/DDBJ databases">
        <title>Discinaceae phylogenomics.</title>
        <authorList>
            <person name="Dirks A.C."/>
            <person name="James T.Y."/>
        </authorList>
    </citation>
    <scope>NUCLEOTIDE SEQUENCE [LARGE SCALE GENOMIC DNA]</scope>
    <source>
        <strain evidence="15 16">ACD0624</strain>
    </source>
</reference>
<dbReference type="Pfam" id="PF01794">
    <property type="entry name" value="Ferric_reduct"/>
    <property type="match status" value="1"/>
</dbReference>
<dbReference type="InterPro" id="IPR051410">
    <property type="entry name" value="Ferric/Cupric_Reductase"/>
</dbReference>
<evidence type="ECO:0000256" key="4">
    <source>
        <dbReference type="ARBA" id="ARBA00022448"/>
    </source>
</evidence>
<dbReference type="InterPro" id="IPR017938">
    <property type="entry name" value="Riboflavin_synthase-like_b-brl"/>
</dbReference>
<organism evidence="15 16">
    <name type="scientific">Discina gigas</name>
    <dbReference type="NCBI Taxonomy" id="1032678"/>
    <lineage>
        <taxon>Eukaryota</taxon>
        <taxon>Fungi</taxon>
        <taxon>Dikarya</taxon>
        <taxon>Ascomycota</taxon>
        <taxon>Pezizomycotina</taxon>
        <taxon>Pezizomycetes</taxon>
        <taxon>Pezizales</taxon>
        <taxon>Discinaceae</taxon>
        <taxon>Discina</taxon>
    </lineage>
</organism>
<sequence length="559" mass="63364">KYMMISLGAFAGLPLIYRLVSVIYGRIRLMASLGLENQRYFATHRHEWVGWLKINVLYAPLWSVRHNRELQLSRAIDIGTLPTRFESFFLIGHIIGNIVYCTYLVGWSEDTSILLAEVRNRTGVMAVVNMVPLFLLAGRNNPLIQLMGVSFDSYNLIHRWLGRIVVIEALTHASCWIAAKVITVGWAPVTGYIQNSTFIKFGFVSATAMLFLMIHSPSAIRHAFYETFLVLHICAAVVALVGIYVHLTVTYYWYARFIEIAIAVWSFDRTMRLLRILYRNVGRKMTTATIEVLPGEAVRVTLKLTRPWKFRPGQHIYLYVPSIGLWTSHPFTIAWGEQLQVSKMDDDRLSFHRQDLVQAGEKTISLVIRRRTGFTDAIFRKADSAPNKVITCRAFAEGPYGKVDSLGSYGTVVLVAGGIGITHPVPFLRDLVEGYANGTIATRRVVLVWIVQSPEHLEWIRPWMTDILAMDKRREILEIQLFVTRPSSTKAIHSPSATVQMFPGRPKIDTILAREIERRMGTIGVTVCGSGSLSDDVRRAVRAKMDIANIDFIEEAFSW</sequence>
<feature type="transmembrane region" description="Helical" evidence="13">
    <location>
        <begin position="48"/>
        <end position="64"/>
    </location>
</feature>
<evidence type="ECO:0000256" key="6">
    <source>
        <dbReference type="ARBA" id="ARBA00022692"/>
    </source>
</evidence>
<evidence type="ECO:0000259" key="14">
    <source>
        <dbReference type="PROSITE" id="PS51384"/>
    </source>
</evidence>
<comment type="subcellular location">
    <subcellularLocation>
        <location evidence="1">Cell membrane</location>
        <topology evidence="1">Multi-pass membrane protein</topology>
    </subcellularLocation>
</comment>
<dbReference type="PANTHER" id="PTHR32361:SF24">
    <property type="entry name" value="REDUCTASE, PUTATIVE (AFU_ORTHOLOGUE AFUA_3G10820)-RELATED"/>
    <property type="match status" value="1"/>
</dbReference>
<gene>
    <name evidence="15" type="ORF">Q9L58_006925</name>
</gene>
<evidence type="ECO:0000256" key="1">
    <source>
        <dbReference type="ARBA" id="ARBA00004651"/>
    </source>
</evidence>
<protein>
    <recommendedName>
        <fullName evidence="3">ferric-chelate reductase (NADPH)</fullName>
        <ecNumber evidence="3">1.16.1.9</ecNumber>
    </recommendedName>
</protein>
<dbReference type="InterPro" id="IPR039261">
    <property type="entry name" value="FNR_nucleotide-bd"/>
</dbReference>
<comment type="catalytic activity">
    <reaction evidence="12">
        <text>2 a Fe(II)-siderophore + NADP(+) + H(+) = 2 a Fe(III)-siderophore + NADPH</text>
        <dbReference type="Rhea" id="RHEA:28795"/>
        <dbReference type="Rhea" id="RHEA-COMP:11342"/>
        <dbReference type="Rhea" id="RHEA-COMP:11344"/>
        <dbReference type="ChEBI" id="CHEBI:15378"/>
        <dbReference type="ChEBI" id="CHEBI:29033"/>
        <dbReference type="ChEBI" id="CHEBI:29034"/>
        <dbReference type="ChEBI" id="CHEBI:57783"/>
        <dbReference type="ChEBI" id="CHEBI:58349"/>
        <dbReference type="EC" id="1.16.1.9"/>
    </reaction>
</comment>
<evidence type="ECO:0000256" key="2">
    <source>
        <dbReference type="ARBA" id="ARBA00006278"/>
    </source>
</evidence>
<evidence type="ECO:0000256" key="12">
    <source>
        <dbReference type="ARBA" id="ARBA00048483"/>
    </source>
</evidence>
<feature type="transmembrane region" description="Helical" evidence="13">
    <location>
        <begin position="85"/>
        <end position="106"/>
    </location>
</feature>
<dbReference type="PROSITE" id="PS51384">
    <property type="entry name" value="FAD_FR"/>
    <property type="match status" value="1"/>
</dbReference>
<feature type="transmembrane region" description="Helical" evidence="13">
    <location>
        <begin position="160"/>
        <end position="179"/>
    </location>
</feature>
<feature type="transmembrane region" description="Helical" evidence="13">
    <location>
        <begin position="118"/>
        <end position="139"/>
    </location>
</feature>
<dbReference type="CDD" id="cd06186">
    <property type="entry name" value="NOX_Duox_like_FAD_NADP"/>
    <property type="match status" value="1"/>
</dbReference>
<dbReference type="PANTHER" id="PTHR32361">
    <property type="entry name" value="FERRIC/CUPRIC REDUCTASE TRANSMEMBRANE COMPONENT"/>
    <property type="match status" value="1"/>
</dbReference>
<evidence type="ECO:0000256" key="8">
    <source>
        <dbReference type="ARBA" id="ARBA00022989"/>
    </source>
</evidence>
<evidence type="ECO:0000313" key="15">
    <source>
        <dbReference type="EMBL" id="KAL0634187.1"/>
    </source>
</evidence>
<dbReference type="InterPro" id="IPR013121">
    <property type="entry name" value="Fe_red_NAD-bd_6"/>
</dbReference>
<evidence type="ECO:0000256" key="7">
    <source>
        <dbReference type="ARBA" id="ARBA00022982"/>
    </source>
</evidence>
<dbReference type="Pfam" id="PF08022">
    <property type="entry name" value="FAD_binding_8"/>
    <property type="match status" value="1"/>
</dbReference>
<keyword evidence="16" id="KW-1185">Reference proteome</keyword>
<dbReference type="SFLD" id="SFLDG01168">
    <property type="entry name" value="Ferric_reductase_subgroup_(FRE"/>
    <property type="match status" value="1"/>
</dbReference>
<dbReference type="EMBL" id="JBBBZM010000102">
    <property type="protein sequence ID" value="KAL0634187.1"/>
    <property type="molecule type" value="Genomic_DNA"/>
</dbReference>
<dbReference type="EC" id="1.16.1.9" evidence="3"/>
<dbReference type="InterPro" id="IPR013112">
    <property type="entry name" value="FAD-bd_8"/>
</dbReference>
<dbReference type="InterPro" id="IPR017927">
    <property type="entry name" value="FAD-bd_FR_type"/>
</dbReference>
<evidence type="ECO:0000256" key="3">
    <source>
        <dbReference type="ARBA" id="ARBA00012668"/>
    </source>
</evidence>
<keyword evidence="10" id="KW-0406">Ion transport</keyword>
<feature type="transmembrane region" description="Helical" evidence="13">
    <location>
        <begin position="191"/>
        <end position="212"/>
    </location>
</feature>
<feature type="transmembrane region" description="Helical" evidence="13">
    <location>
        <begin position="224"/>
        <end position="245"/>
    </location>
</feature>
<keyword evidence="5" id="KW-1003">Cell membrane</keyword>
<dbReference type="SFLD" id="SFLDS00052">
    <property type="entry name" value="Ferric_Reductase_Domain"/>
    <property type="match status" value="1"/>
</dbReference>
<keyword evidence="6 13" id="KW-0812">Transmembrane</keyword>
<dbReference type="Gene3D" id="3.40.50.80">
    <property type="entry name" value="Nucleotide-binding domain of ferredoxin-NADP reductase (FNR) module"/>
    <property type="match status" value="1"/>
</dbReference>
<evidence type="ECO:0000256" key="9">
    <source>
        <dbReference type="ARBA" id="ARBA00023002"/>
    </source>
</evidence>
<name>A0ABR3GDZ7_9PEZI</name>
<evidence type="ECO:0000256" key="13">
    <source>
        <dbReference type="SAM" id="Phobius"/>
    </source>
</evidence>
<accession>A0ABR3GDZ7</accession>
<comment type="caution">
    <text evidence="15">The sequence shown here is derived from an EMBL/GenBank/DDBJ whole genome shotgun (WGS) entry which is preliminary data.</text>
</comment>
<dbReference type="InterPro" id="IPR013130">
    <property type="entry name" value="Fe3_Rdtase_TM_dom"/>
</dbReference>
<evidence type="ECO:0000256" key="10">
    <source>
        <dbReference type="ARBA" id="ARBA00023065"/>
    </source>
</evidence>
<feature type="domain" description="FAD-binding FR-type" evidence="14">
    <location>
        <begin position="280"/>
        <end position="406"/>
    </location>
</feature>
<dbReference type="Pfam" id="PF08030">
    <property type="entry name" value="NAD_binding_6"/>
    <property type="match status" value="1"/>
</dbReference>
<evidence type="ECO:0000256" key="11">
    <source>
        <dbReference type="ARBA" id="ARBA00023136"/>
    </source>
</evidence>
<dbReference type="SUPFAM" id="SSF52343">
    <property type="entry name" value="Ferredoxin reductase-like, C-terminal NADP-linked domain"/>
    <property type="match status" value="1"/>
</dbReference>
<keyword evidence="11 13" id="KW-0472">Membrane</keyword>
<dbReference type="Proteomes" id="UP001447188">
    <property type="component" value="Unassembled WGS sequence"/>
</dbReference>
<keyword evidence="8 13" id="KW-1133">Transmembrane helix</keyword>
<evidence type="ECO:0000313" key="16">
    <source>
        <dbReference type="Proteomes" id="UP001447188"/>
    </source>
</evidence>
<proteinExistence type="inferred from homology"/>
<comment type="similarity">
    <text evidence="2">Belongs to the ferric reductase (FRE) family.</text>
</comment>
<keyword evidence="9" id="KW-0560">Oxidoreductase</keyword>
<keyword evidence="7" id="KW-0249">Electron transport</keyword>
<feature type="non-terminal residue" evidence="15">
    <location>
        <position position="1"/>
    </location>
</feature>
<keyword evidence="4" id="KW-0813">Transport</keyword>
<dbReference type="SUPFAM" id="SSF63380">
    <property type="entry name" value="Riboflavin synthase domain-like"/>
    <property type="match status" value="1"/>
</dbReference>
<evidence type="ECO:0000256" key="5">
    <source>
        <dbReference type="ARBA" id="ARBA00022475"/>
    </source>
</evidence>